<sequence>MDQVQEKNGYTAATNFDRQFPRCNPLMFTTLVHRFLCGSLLVLLAVSAPHCSAAEPVSTTMPAKIRVATFNVSLYGTKPGEVYERLIDGRDPQAIRLAAIVQTVRPDVLLVNEIDYEPTAATARLLAEEYFAIAKSGRSSIEYPYIYAAPSNTGIDSGLDLNGNATHGEATDAWGYGVYPGQYSMAIFSRFPIDQKNIRSFQHFLWSELPAAKRPCDPETQKPYYEDRVWSKLRLSSKNHLDVPIQIGDATIHLLASHPTPPVFDGAEDRNGCRNHDEIRFWLDYIDNPDAVYLRDDHGNTGGLATDAAFVIVGDLNADPADGDGRQDAICRLLDHVRVQDPQPRSTGAAEQTAKNNANAKHVGDPALDTADFGSSGHFRVDYVLPSSQLNVINAGVFWPRRQDPQRELISASDHRLVWVEVEVP</sequence>
<dbReference type="Pfam" id="PF03372">
    <property type="entry name" value="Exo_endo_phos"/>
    <property type="match status" value="1"/>
</dbReference>
<comment type="caution">
    <text evidence="3">The sequence shown here is derived from an EMBL/GenBank/DDBJ whole genome shotgun (WGS) entry which is preliminary data.</text>
</comment>
<name>A0ABP9VMA6_9BACT</name>
<dbReference type="InterPro" id="IPR036691">
    <property type="entry name" value="Endo/exonu/phosph_ase_sf"/>
</dbReference>
<dbReference type="EMBL" id="BAABRO010000003">
    <property type="protein sequence ID" value="GAA5506326.1"/>
    <property type="molecule type" value="Genomic_DNA"/>
</dbReference>
<evidence type="ECO:0000313" key="4">
    <source>
        <dbReference type="Proteomes" id="UP001416858"/>
    </source>
</evidence>
<feature type="compositionally biased region" description="Polar residues" evidence="1">
    <location>
        <begin position="343"/>
        <end position="359"/>
    </location>
</feature>
<gene>
    <name evidence="3" type="ORF">Rcae01_01778</name>
</gene>
<dbReference type="InterPro" id="IPR005135">
    <property type="entry name" value="Endo/exonuclease/phosphatase"/>
</dbReference>
<dbReference type="Gene3D" id="3.60.10.10">
    <property type="entry name" value="Endonuclease/exonuclease/phosphatase"/>
    <property type="match status" value="1"/>
</dbReference>
<evidence type="ECO:0000313" key="3">
    <source>
        <dbReference type="EMBL" id="GAA5506326.1"/>
    </source>
</evidence>
<organism evidence="3 4">
    <name type="scientific">Novipirellula caenicola</name>
    <dbReference type="NCBI Taxonomy" id="1536901"/>
    <lineage>
        <taxon>Bacteria</taxon>
        <taxon>Pseudomonadati</taxon>
        <taxon>Planctomycetota</taxon>
        <taxon>Planctomycetia</taxon>
        <taxon>Pirellulales</taxon>
        <taxon>Pirellulaceae</taxon>
        <taxon>Novipirellula</taxon>
    </lineage>
</organism>
<reference evidence="3 4" key="1">
    <citation type="submission" date="2024-02" db="EMBL/GenBank/DDBJ databases">
        <title>Rhodopirellula caenicola NBRC 110016.</title>
        <authorList>
            <person name="Ichikawa N."/>
            <person name="Katano-Makiyama Y."/>
            <person name="Hidaka K."/>
        </authorList>
    </citation>
    <scope>NUCLEOTIDE SEQUENCE [LARGE SCALE GENOMIC DNA]</scope>
    <source>
        <strain evidence="3 4">NBRC 110016</strain>
    </source>
</reference>
<proteinExistence type="predicted"/>
<evidence type="ECO:0000256" key="1">
    <source>
        <dbReference type="SAM" id="MobiDB-lite"/>
    </source>
</evidence>
<evidence type="ECO:0000259" key="2">
    <source>
        <dbReference type="Pfam" id="PF03372"/>
    </source>
</evidence>
<dbReference type="Proteomes" id="UP001416858">
    <property type="component" value="Unassembled WGS sequence"/>
</dbReference>
<protein>
    <recommendedName>
        <fullName evidence="2">Endonuclease/exonuclease/phosphatase domain-containing protein</fullName>
    </recommendedName>
</protein>
<accession>A0ABP9VMA6</accession>
<feature type="domain" description="Endonuclease/exonuclease/phosphatase" evidence="2">
    <location>
        <begin position="69"/>
        <end position="415"/>
    </location>
</feature>
<keyword evidence="4" id="KW-1185">Reference proteome</keyword>
<dbReference type="SUPFAM" id="SSF56219">
    <property type="entry name" value="DNase I-like"/>
    <property type="match status" value="1"/>
</dbReference>
<feature type="region of interest" description="Disordered" evidence="1">
    <location>
        <begin position="342"/>
        <end position="365"/>
    </location>
</feature>